<sequence length="121" mass="12293">MTAIAHQLRRVFIALLIAVTAAGSASAGARAMSADCVTVADLHAAHMEAAQDQGTGADGETGPVELNHTCLHCSPHGCAAVLTVASGSQTKTNLWPANTASVSEQVVIGQRPGTLQRPPKA</sequence>
<protein>
    <recommendedName>
        <fullName evidence="4">DUF2946 domain-containing protein</fullName>
    </recommendedName>
</protein>
<feature type="signal peptide" evidence="1">
    <location>
        <begin position="1"/>
        <end position="27"/>
    </location>
</feature>
<proteinExistence type="predicted"/>
<keyword evidence="1" id="KW-0732">Signal</keyword>
<evidence type="ECO:0008006" key="4">
    <source>
        <dbReference type="Google" id="ProtNLM"/>
    </source>
</evidence>
<keyword evidence="3" id="KW-1185">Reference proteome</keyword>
<evidence type="ECO:0000256" key="1">
    <source>
        <dbReference type="SAM" id="SignalP"/>
    </source>
</evidence>
<reference evidence="2 3" key="1">
    <citation type="submission" date="2018-03" db="EMBL/GenBank/DDBJ databases">
        <authorList>
            <person name="Keele B.F."/>
        </authorList>
    </citation>
    <scope>NUCLEOTIDE SEQUENCE [LARGE SCALE GENOMIC DNA]</scope>
    <source>
        <strain evidence="2 3">CECT 8626</strain>
    </source>
</reference>
<dbReference type="RefSeq" id="WP_108852603.1">
    <property type="nucleotide sequence ID" value="NZ_OMOQ01000001.1"/>
</dbReference>
<gene>
    <name evidence="2" type="ORF">DEA8626_01782</name>
</gene>
<organism evidence="2 3">
    <name type="scientific">Albidovulum aquaemixtae</name>
    <dbReference type="NCBI Taxonomy" id="1542388"/>
    <lineage>
        <taxon>Bacteria</taxon>
        <taxon>Pseudomonadati</taxon>
        <taxon>Pseudomonadota</taxon>
        <taxon>Alphaproteobacteria</taxon>
        <taxon>Rhodobacterales</taxon>
        <taxon>Paracoccaceae</taxon>
        <taxon>Albidovulum</taxon>
    </lineage>
</organism>
<dbReference type="AlphaFoldDB" id="A0A2R8B6U2"/>
<feature type="chain" id="PRO_5015307466" description="DUF2946 domain-containing protein" evidence="1">
    <location>
        <begin position="28"/>
        <end position="121"/>
    </location>
</feature>
<accession>A0A2R8B6U2</accession>
<dbReference type="Proteomes" id="UP000244924">
    <property type="component" value="Unassembled WGS sequence"/>
</dbReference>
<evidence type="ECO:0000313" key="3">
    <source>
        <dbReference type="Proteomes" id="UP000244924"/>
    </source>
</evidence>
<name>A0A2R8B6U2_9RHOB</name>
<evidence type="ECO:0000313" key="2">
    <source>
        <dbReference type="EMBL" id="SPH18250.1"/>
    </source>
</evidence>
<dbReference type="EMBL" id="OMOQ01000001">
    <property type="protein sequence ID" value="SPH18250.1"/>
    <property type="molecule type" value="Genomic_DNA"/>
</dbReference>